<protein>
    <submittedName>
        <fullName evidence="3">Craniofacial development protein 2-like</fullName>
    </submittedName>
</protein>
<name>A0A6P7T8I4_9MOLL</name>
<dbReference type="Gene3D" id="3.60.10.10">
    <property type="entry name" value="Endonuclease/exonuclease/phosphatase"/>
    <property type="match status" value="1"/>
</dbReference>
<dbReference type="InterPro" id="IPR027124">
    <property type="entry name" value="Swc5/CFDP1/2"/>
</dbReference>
<evidence type="ECO:0000256" key="1">
    <source>
        <dbReference type="SAM" id="MobiDB-lite"/>
    </source>
</evidence>
<reference evidence="3" key="1">
    <citation type="submission" date="2025-08" db="UniProtKB">
        <authorList>
            <consortium name="RefSeq"/>
        </authorList>
    </citation>
    <scope>IDENTIFICATION</scope>
</reference>
<keyword evidence="2" id="KW-1185">Reference proteome</keyword>
<sequence length="122" mass="13620">MAGNFNGHVGQHPGNSHGVHDGNGFGSCNEEETRLWKFCDGNDLMICNTNFRKLASLLFTYQSGGYTSQIGYILTRKQERCLLINAKTSPGEECTSQHRLIVSNFSIRAKWLPNVEKKGLEV</sequence>
<dbReference type="AlphaFoldDB" id="A0A6P7T8I4"/>
<feature type="region of interest" description="Disordered" evidence="1">
    <location>
        <begin position="1"/>
        <end position="20"/>
    </location>
</feature>
<dbReference type="KEGG" id="osn:115221234"/>
<accession>A0A6P7T8I4</accession>
<gene>
    <name evidence="3" type="primary">LOC115221234</name>
</gene>
<evidence type="ECO:0000313" key="2">
    <source>
        <dbReference type="Proteomes" id="UP000515154"/>
    </source>
</evidence>
<dbReference type="PANTHER" id="PTHR23227">
    <property type="entry name" value="BUCENTAUR RELATED"/>
    <property type="match status" value="1"/>
</dbReference>
<dbReference type="PANTHER" id="PTHR23227:SF67">
    <property type="entry name" value="CRANIOFACIAL DEVELOPMENT PROTEIN 2-LIKE"/>
    <property type="match status" value="1"/>
</dbReference>
<proteinExistence type="predicted"/>
<dbReference type="InterPro" id="IPR036691">
    <property type="entry name" value="Endo/exonu/phosph_ase_sf"/>
</dbReference>
<evidence type="ECO:0000313" key="3">
    <source>
        <dbReference type="RefSeq" id="XP_029647248.1"/>
    </source>
</evidence>
<organism evidence="2 3">
    <name type="scientific">Octopus sinensis</name>
    <name type="common">East Asian common octopus</name>
    <dbReference type="NCBI Taxonomy" id="2607531"/>
    <lineage>
        <taxon>Eukaryota</taxon>
        <taxon>Metazoa</taxon>
        <taxon>Spiralia</taxon>
        <taxon>Lophotrochozoa</taxon>
        <taxon>Mollusca</taxon>
        <taxon>Cephalopoda</taxon>
        <taxon>Coleoidea</taxon>
        <taxon>Octopodiformes</taxon>
        <taxon>Octopoda</taxon>
        <taxon>Incirrata</taxon>
        <taxon>Octopodidae</taxon>
        <taxon>Octopus</taxon>
    </lineage>
</organism>
<dbReference type="Proteomes" id="UP000515154">
    <property type="component" value="Linkage group LG18"/>
</dbReference>
<dbReference type="RefSeq" id="XP_029647248.1">
    <property type="nucleotide sequence ID" value="XM_029791388.1"/>
</dbReference>